<dbReference type="PATRIC" id="fig|453.4.peg.2927"/>
<sequence length="254" mass="28540">MKKWFIGLLFLAMNVWADQMITKVIELNYQNADNVIRLVQPLLQEGEQITGSGQTLVVKVTPQTLTQLRTVLHKLDQPPVTFEITVFQGDPDWLNQQNDNDMVISTSSQSQQRRRQSVTVMNGESAFVSTGEDQPVLSSVGIGFWGTGVSYDRRLVQNGLLVEPVLQGQRVKLTVRRVREQDNQVVNQQFDEQQVNTTVMVPLNQWVPLASAEGDAPADSNTIVIRAGNQYTQNSTLYIKVRIVQKESSGINKE</sequence>
<accession>A0A0W0THF6</accession>
<dbReference type="Proteomes" id="UP000254033">
    <property type="component" value="Unassembled WGS sequence"/>
</dbReference>
<evidence type="ECO:0000313" key="4">
    <source>
        <dbReference type="EMBL" id="STX39377.1"/>
    </source>
</evidence>
<evidence type="ECO:0000313" key="2">
    <source>
        <dbReference type="EMBL" id="KTC95008.1"/>
    </source>
</evidence>
<feature type="signal peptide" evidence="1">
    <location>
        <begin position="1"/>
        <end position="17"/>
    </location>
</feature>
<evidence type="ECO:0000313" key="5">
    <source>
        <dbReference type="Proteomes" id="UP000054698"/>
    </source>
</evidence>
<protein>
    <submittedName>
        <fullName evidence="2">Type II/III secretion system protein</fullName>
    </submittedName>
</protein>
<dbReference type="Proteomes" id="UP000251942">
    <property type="component" value="Unassembled WGS sequence"/>
</dbReference>
<keyword evidence="1" id="KW-0732">Signal</keyword>
<dbReference type="Proteomes" id="UP000054698">
    <property type="component" value="Unassembled WGS sequence"/>
</dbReference>
<evidence type="ECO:0000313" key="3">
    <source>
        <dbReference type="EMBL" id="SPX61774.1"/>
    </source>
</evidence>
<dbReference type="RefSeq" id="WP_058447506.1">
    <property type="nucleotide sequence ID" value="NZ_CAAAHT010000006.1"/>
</dbReference>
<reference evidence="2 5" key="1">
    <citation type="submission" date="2015-11" db="EMBL/GenBank/DDBJ databases">
        <title>Genomic analysis of 38 Legionella species identifies large and diverse effector repertoires.</title>
        <authorList>
            <person name="Burstein D."/>
            <person name="Amaro F."/>
            <person name="Zusman T."/>
            <person name="Lifshitz Z."/>
            <person name="Cohen O."/>
            <person name="Gilbert J.A."/>
            <person name="Pupko T."/>
            <person name="Shuman H.A."/>
            <person name="Segal G."/>
        </authorList>
    </citation>
    <scope>NUCLEOTIDE SEQUENCE [LARGE SCALE GENOMIC DNA]</scope>
    <source>
        <strain evidence="2 5">WO-44C</strain>
    </source>
</reference>
<dbReference type="STRING" id="453.Lfee_2672"/>
<keyword evidence="5" id="KW-1185">Reference proteome</keyword>
<dbReference type="OrthoDB" id="5644460at2"/>
<dbReference type="AlphaFoldDB" id="A0A0W0THF6"/>
<evidence type="ECO:0000313" key="7">
    <source>
        <dbReference type="Proteomes" id="UP000254033"/>
    </source>
</evidence>
<dbReference type="EMBL" id="LNYB01000085">
    <property type="protein sequence ID" value="KTC95008.1"/>
    <property type="molecule type" value="Genomic_DNA"/>
</dbReference>
<dbReference type="InterPro" id="IPR038591">
    <property type="entry name" value="NolW-like_sf"/>
</dbReference>
<proteinExistence type="predicted"/>
<dbReference type="EMBL" id="UGNY01000001">
    <property type="protein sequence ID" value="STX39377.1"/>
    <property type="molecule type" value="Genomic_DNA"/>
</dbReference>
<reference evidence="6 7" key="2">
    <citation type="submission" date="2018-06" db="EMBL/GenBank/DDBJ databases">
        <authorList>
            <consortium name="Pathogen Informatics"/>
            <person name="Doyle S."/>
        </authorList>
    </citation>
    <scope>NUCLEOTIDE SEQUENCE [LARGE SCALE GENOMIC DNA]</scope>
    <source>
        <strain evidence="4 7">NCTC11978</strain>
        <strain evidence="3 6">NCTC12022</strain>
    </source>
</reference>
<dbReference type="EMBL" id="UASS01000022">
    <property type="protein sequence ID" value="SPX61774.1"/>
    <property type="molecule type" value="Genomic_DNA"/>
</dbReference>
<gene>
    <name evidence="2" type="ORF">Lfee_2672</name>
    <name evidence="4" type="ORF">NCTC11978_02575</name>
    <name evidence="3" type="ORF">NCTC12022_02523</name>
</gene>
<name>A0A0W0THF6_9GAMM</name>
<evidence type="ECO:0000313" key="6">
    <source>
        <dbReference type="Proteomes" id="UP000251942"/>
    </source>
</evidence>
<evidence type="ECO:0000256" key="1">
    <source>
        <dbReference type="SAM" id="SignalP"/>
    </source>
</evidence>
<feature type="chain" id="PRO_5036002998" evidence="1">
    <location>
        <begin position="18"/>
        <end position="254"/>
    </location>
</feature>
<organism evidence="2 5">
    <name type="scientific">Legionella feeleii</name>
    <dbReference type="NCBI Taxonomy" id="453"/>
    <lineage>
        <taxon>Bacteria</taxon>
        <taxon>Pseudomonadati</taxon>
        <taxon>Pseudomonadota</taxon>
        <taxon>Gammaproteobacteria</taxon>
        <taxon>Legionellales</taxon>
        <taxon>Legionellaceae</taxon>
        <taxon>Legionella</taxon>
    </lineage>
</organism>
<dbReference type="Gene3D" id="3.30.1370.120">
    <property type="match status" value="1"/>
</dbReference>